<dbReference type="Proteomes" id="UP000600918">
    <property type="component" value="Unassembled WGS sequence"/>
</dbReference>
<keyword evidence="3" id="KW-1185">Reference proteome</keyword>
<evidence type="ECO:0000313" key="2">
    <source>
        <dbReference type="EMBL" id="KAF7420151.1"/>
    </source>
</evidence>
<protein>
    <submittedName>
        <fullName evidence="2">Uncharacterized protein</fullName>
    </submittedName>
</protein>
<reference evidence="2" key="1">
    <citation type="journal article" date="2020" name="G3 (Bethesda)">
        <title>High-Quality Assemblies for Three Invasive Social Wasps from the &lt;i&gt;Vespula&lt;/i&gt; Genus.</title>
        <authorList>
            <person name="Harrop T.W.R."/>
            <person name="Guhlin J."/>
            <person name="McLaughlin G.M."/>
            <person name="Permina E."/>
            <person name="Stockwell P."/>
            <person name="Gilligan J."/>
            <person name="Le Lec M.F."/>
            <person name="Gruber M.A.M."/>
            <person name="Quinn O."/>
            <person name="Lovegrove M."/>
            <person name="Duncan E.J."/>
            <person name="Remnant E.J."/>
            <person name="Van Eeckhoven J."/>
            <person name="Graham B."/>
            <person name="Knapp R.A."/>
            <person name="Langford K.W."/>
            <person name="Kronenberg Z."/>
            <person name="Press M.O."/>
            <person name="Eacker S.M."/>
            <person name="Wilson-Rankin E.E."/>
            <person name="Purcell J."/>
            <person name="Lester P.J."/>
            <person name="Dearden P.K."/>
        </authorList>
    </citation>
    <scope>NUCLEOTIDE SEQUENCE</scope>
    <source>
        <strain evidence="2">Volc-1</strain>
    </source>
</reference>
<organism evidence="2 3">
    <name type="scientific">Vespula pensylvanica</name>
    <name type="common">Western yellow jacket</name>
    <name type="synonym">Wasp</name>
    <dbReference type="NCBI Taxonomy" id="30213"/>
    <lineage>
        <taxon>Eukaryota</taxon>
        <taxon>Metazoa</taxon>
        <taxon>Ecdysozoa</taxon>
        <taxon>Arthropoda</taxon>
        <taxon>Hexapoda</taxon>
        <taxon>Insecta</taxon>
        <taxon>Pterygota</taxon>
        <taxon>Neoptera</taxon>
        <taxon>Endopterygota</taxon>
        <taxon>Hymenoptera</taxon>
        <taxon>Apocrita</taxon>
        <taxon>Aculeata</taxon>
        <taxon>Vespoidea</taxon>
        <taxon>Vespidae</taxon>
        <taxon>Vespinae</taxon>
        <taxon>Vespula</taxon>
    </lineage>
</organism>
<name>A0A834NX26_VESPE</name>
<sequence length="136" mass="14705">MFLVWNSSFGTCLRTPPTGMLTKAKDVDEEDNYDDDDDDDDDDDVDDEDSLTASSGVAITGRLLFGSESRPRSERNGHQCSEASLFSSPSPPGLINHEKDKDVVDVGDRVVSTEGNAYVGSPSGICETNGCYLCTR</sequence>
<feature type="compositionally biased region" description="Acidic residues" evidence="1">
    <location>
        <begin position="27"/>
        <end position="50"/>
    </location>
</feature>
<comment type="caution">
    <text evidence="2">The sequence shown here is derived from an EMBL/GenBank/DDBJ whole genome shotgun (WGS) entry which is preliminary data.</text>
</comment>
<dbReference type="EMBL" id="JACSDY010000009">
    <property type="protein sequence ID" value="KAF7420151.1"/>
    <property type="molecule type" value="Genomic_DNA"/>
</dbReference>
<dbReference type="AlphaFoldDB" id="A0A834NX26"/>
<evidence type="ECO:0000313" key="3">
    <source>
        <dbReference type="Proteomes" id="UP000600918"/>
    </source>
</evidence>
<feature type="region of interest" description="Disordered" evidence="1">
    <location>
        <begin position="15"/>
        <end position="98"/>
    </location>
</feature>
<gene>
    <name evidence="2" type="ORF">H0235_010448</name>
</gene>
<feature type="compositionally biased region" description="Polar residues" evidence="1">
    <location>
        <begin position="78"/>
        <end position="88"/>
    </location>
</feature>
<proteinExistence type="predicted"/>
<evidence type="ECO:0000256" key="1">
    <source>
        <dbReference type="SAM" id="MobiDB-lite"/>
    </source>
</evidence>
<accession>A0A834NX26</accession>